<evidence type="ECO:0000259" key="5">
    <source>
        <dbReference type="SMART" id="SM00704"/>
    </source>
</evidence>
<keyword evidence="2" id="KW-0479">Metal-binding</keyword>
<evidence type="ECO:0000256" key="4">
    <source>
        <dbReference type="ARBA" id="ARBA00023014"/>
    </source>
</evidence>
<dbReference type="Gene3D" id="3.40.5.90">
    <property type="entry name" value="CDGSH iron-sulfur domain, mitoNEET-type"/>
    <property type="match status" value="1"/>
</dbReference>
<organism evidence="6 7">
    <name type="scientific">Nocardioides astragali</name>
    <dbReference type="NCBI Taxonomy" id="1776736"/>
    <lineage>
        <taxon>Bacteria</taxon>
        <taxon>Bacillati</taxon>
        <taxon>Actinomycetota</taxon>
        <taxon>Actinomycetes</taxon>
        <taxon>Propionibacteriales</taxon>
        <taxon>Nocardioidaceae</taxon>
        <taxon>Nocardioides</taxon>
    </lineage>
</organism>
<comment type="caution">
    <text evidence="6">The sequence shown here is derived from an EMBL/GenBank/DDBJ whole genome shotgun (WGS) entry which is preliminary data.</text>
</comment>
<dbReference type="Pfam" id="PF09360">
    <property type="entry name" value="zf-CDGSH"/>
    <property type="match status" value="1"/>
</dbReference>
<reference evidence="7" key="1">
    <citation type="journal article" date="2019" name="Int. J. Syst. Evol. Microbiol.">
        <title>The Global Catalogue of Microorganisms (GCM) 10K type strain sequencing project: providing services to taxonomists for standard genome sequencing and annotation.</title>
        <authorList>
            <consortium name="The Broad Institute Genomics Platform"/>
            <consortium name="The Broad Institute Genome Sequencing Center for Infectious Disease"/>
            <person name="Wu L."/>
            <person name="Ma J."/>
        </authorList>
    </citation>
    <scope>NUCLEOTIDE SEQUENCE [LARGE SCALE GENOMIC DNA]</scope>
    <source>
        <strain evidence="7">FCH27</strain>
    </source>
</reference>
<keyword evidence="4" id="KW-0411">Iron-sulfur</keyword>
<sequence length="70" mass="7727">MSGGKRADDFDHPDVVIYPDGPMLVRGATSIRDEDGTVHPVVRPVVALCRCDKSSRLPWCDGTHKVIPRQ</sequence>
<feature type="domain" description="Iron-binding zinc finger CDGSH type" evidence="5">
    <location>
        <begin position="26"/>
        <end position="70"/>
    </location>
</feature>
<gene>
    <name evidence="6" type="ORF">ACFQO6_03400</name>
</gene>
<dbReference type="SMART" id="SM00704">
    <property type="entry name" value="ZnF_CDGSH"/>
    <property type="match status" value="1"/>
</dbReference>
<dbReference type="Proteomes" id="UP001596524">
    <property type="component" value="Unassembled WGS sequence"/>
</dbReference>
<evidence type="ECO:0000256" key="1">
    <source>
        <dbReference type="ARBA" id="ARBA00022714"/>
    </source>
</evidence>
<accession>A0ABW2MZK0</accession>
<dbReference type="RefSeq" id="WP_255892780.1">
    <property type="nucleotide sequence ID" value="NZ_JAFMZM010000007.1"/>
</dbReference>
<name>A0ABW2MZK0_9ACTN</name>
<dbReference type="EMBL" id="JBHTCH010000002">
    <property type="protein sequence ID" value="MFC7359303.1"/>
    <property type="molecule type" value="Genomic_DNA"/>
</dbReference>
<keyword evidence="1" id="KW-0001">2Fe-2S</keyword>
<keyword evidence="7" id="KW-1185">Reference proteome</keyword>
<evidence type="ECO:0000256" key="3">
    <source>
        <dbReference type="ARBA" id="ARBA00023004"/>
    </source>
</evidence>
<dbReference type="InterPro" id="IPR042216">
    <property type="entry name" value="MitoNEET_CISD"/>
</dbReference>
<dbReference type="InterPro" id="IPR018967">
    <property type="entry name" value="FeS-contain_CDGSH-typ"/>
</dbReference>
<evidence type="ECO:0000313" key="6">
    <source>
        <dbReference type="EMBL" id="MFC7359303.1"/>
    </source>
</evidence>
<evidence type="ECO:0000256" key="2">
    <source>
        <dbReference type="ARBA" id="ARBA00022723"/>
    </source>
</evidence>
<evidence type="ECO:0000313" key="7">
    <source>
        <dbReference type="Proteomes" id="UP001596524"/>
    </source>
</evidence>
<proteinExistence type="predicted"/>
<protein>
    <submittedName>
        <fullName evidence="6">CDGSH iron-sulfur domain-containing protein</fullName>
    </submittedName>
</protein>
<keyword evidence="3" id="KW-0408">Iron</keyword>